<organism evidence="1 2">
    <name type="scientific">Mycobacterium indicus pranii (strain DSM 45239 / MTCC 9506)</name>
    <dbReference type="NCBI Taxonomy" id="1232724"/>
    <lineage>
        <taxon>Bacteria</taxon>
        <taxon>Bacillati</taxon>
        <taxon>Actinomycetota</taxon>
        <taxon>Actinomycetes</taxon>
        <taxon>Mycobacteriales</taxon>
        <taxon>Mycobacteriaceae</taxon>
        <taxon>Mycobacterium</taxon>
        <taxon>Mycobacterium avium complex (MAC)</taxon>
    </lineage>
</organism>
<gene>
    <name evidence="1" type="ORF">MIP_04721</name>
</gene>
<dbReference type="KEGG" id="mid:MIP_04721"/>
<sequence>MSAEKHWPAVIIRKRRVPRPLLAKFRVAKAPGASRAPRPAAATR</sequence>
<dbReference type="AlphaFoldDB" id="J9WIS0"/>
<proteinExistence type="predicted"/>
<evidence type="ECO:0000313" key="2">
    <source>
        <dbReference type="Proteomes" id="UP000007329"/>
    </source>
</evidence>
<reference evidence="1 2" key="1">
    <citation type="journal article" date="2007" name="PLoS ONE">
        <title>Molecular analysis of a leprosy immunotherapeutic bacillus provides insights into Mycobacterium evolution.</title>
        <authorList>
            <person name="Ahmed N."/>
            <person name="Saini V."/>
            <person name="Raghuvanshi S."/>
            <person name="Khurana J.P."/>
            <person name="Tyagi A.K."/>
            <person name="Tyagi A.K."/>
            <person name="Hasnain S.E."/>
        </authorList>
    </citation>
    <scope>NUCLEOTIDE SEQUENCE [LARGE SCALE GENOMIC DNA]</scope>
    <source>
        <strain evidence="1">MTCC 9506</strain>
    </source>
</reference>
<name>J9WIS0_MYCIP</name>
<protein>
    <submittedName>
        <fullName evidence="1">Uncharacterized protein</fullName>
    </submittedName>
</protein>
<dbReference type="Proteomes" id="UP000007329">
    <property type="component" value="Chromosome"/>
</dbReference>
<dbReference type="EMBL" id="CP002275">
    <property type="protein sequence ID" value="AFS15191.1"/>
    <property type="molecule type" value="Genomic_DNA"/>
</dbReference>
<evidence type="ECO:0000313" key="1">
    <source>
        <dbReference type="EMBL" id="AFS15191.1"/>
    </source>
</evidence>
<dbReference type="HOGENOM" id="CLU_3218872_0_0_11"/>
<accession>J9WIS0</accession>
<reference evidence="1 2" key="2">
    <citation type="journal article" date="2012" name="Nucleic Acids Res.">
        <title>Massive gene acquisitions in Mycobacterium indicus pranii provide a perspective on mycobacterial evolution.</title>
        <authorList>
            <person name="Saini V."/>
            <person name="Raghuvanshi S."/>
            <person name="Khurana J.P."/>
            <person name="Ahmed N."/>
            <person name="Hasnain S.E."/>
            <person name="Tyagi A.K."/>
            <person name="Tyagi A.K."/>
        </authorList>
    </citation>
    <scope>NUCLEOTIDE SEQUENCE [LARGE SCALE GENOMIC DNA]</scope>
    <source>
        <strain evidence="2">DSM 45239 / MTCC 9506</strain>
    </source>
</reference>